<evidence type="ECO:0000313" key="18">
    <source>
        <dbReference type="Proteomes" id="UP000177693"/>
    </source>
</evidence>
<dbReference type="SMART" id="SM00493">
    <property type="entry name" value="TOPRIM"/>
    <property type="match status" value="1"/>
</dbReference>
<dbReference type="InterPro" id="IPR006295">
    <property type="entry name" value="DNA_primase_DnaG"/>
</dbReference>
<keyword evidence="7 12" id="KW-0863">Zinc-finger</keyword>
<comment type="catalytic activity">
    <reaction evidence="12">
        <text>ssDNA + n NTP = ssDNA/pppN(pN)n-1 hybrid + (n-1) diphosphate.</text>
        <dbReference type="EC" id="2.7.7.101"/>
    </reaction>
</comment>
<sequence>MKISNGVDQIKSRIDILSLVSSYIKLDRVGKSWKSKCPFHNEKTPSFFVSPERESYYCFGCGASGDIFTFVEEFEGLDFKGALKLLANRAGVTLEVYNKEDQKNKEEKENQKERLYGVMEEATKFFESNLKNNHKALEYLKSRGLENKTIKDFRIGFAILDWRKLYDYLKSKNFTDKEIESAGLAKKPDDASKAMYDRFRGRIIFPINDSSGRVIAFSGRILVDDGQSAKYLNSPETLIFSKSAVLFGIDKAKDSIRKNNFSILVEGQMDLVLSHQTGYKNTVATSGTALSDSAIGKGNVISNLGLVRRLSPNIVLSFDADKAGFNAANRAGKIALSLGMDVKVAALPEGVDPADLISKNGAEAWKEAIRKSIHIIEFILNKVLKDSQNDARKAGREIKEKILPYIDALQSAIEKMHFIKKISDASGISESALQDDLKKIEIELKSEKKEIEEIANREKKVSKKDYILRKLFGIILWQKSLKEHSMDEDKVLRELALILNVEKEKVLAKTKEKESDLIFEAEVFYGERGDYLSRDTEELLANLAEEYLKEKLWIKMRELHQSEETKDTAKSKLILKEISEINNKIQSIKNKE</sequence>
<dbReference type="InterPro" id="IPR030846">
    <property type="entry name" value="DnaG_bac"/>
</dbReference>
<dbReference type="PANTHER" id="PTHR30313:SF2">
    <property type="entry name" value="DNA PRIMASE"/>
    <property type="match status" value="1"/>
</dbReference>
<dbReference type="InterPro" id="IPR037068">
    <property type="entry name" value="DNA_primase_core_N_sf"/>
</dbReference>
<dbReference type="InterPro" id="IPR013264">
    <property type="entry name" value="DNAG_N"/>
</dbReference>
<keyword evidence="8 12" id="KW-0862">Zinc</keyword>
<accession>A0A1F6Y2Z4</accession>
<evidence type="ECO:0000259" key="16">
    <source>
        <dbReference type="PROSITE" id="PS50880"/>
    </source>
</evidence>
<evidence type="ECO:0000256" key="5">
    <source>
        <dbReference type="ARBA" id="ARBA00022705"/>
    </source>
</evidence>
<keyword evidence="9" id="KW-0460">Magnesium</keyword>
<evidence type="ECO:0000256" key="6">
    <source>
        <dbReference type="ARBA" id="ARBA00022723"/>
    </source>
</evidence>
<dbReference type="SUPFAM" id="SSF57783">
    <property type="entry name" value="Zinc beta-ribbon"/>
    <property type="match status" value="1"/>
</dbReference>
<evidence type="ECO:0000256" key="15">
    <source>
        <dbReference type="SAM" id="Coils"/>
    </source>
</evidence>
<keyword evidence="11 12" id="KW-0804">Transcription</keyword>
<dbReference type="GO" id="GO:0003677">
    <property type="term" value="F:DNA binding"/>
    <property type="evidence" value="ECO:0007669"/>
    <property type="project" value="UniProtKB-KW"/>
</dbReference>
<comment type="similarity">
    <text evidence="12 13">Belongs to the DnaG primase family.</text>
</comment>
<evidence type="ECO:0000313" key="17">
    <source>
        <dbReference type="EMBL" id="OGJ00757.1"/>
    </source>
</evidence>
<comment type="function">
    <text evidence="12 13">RNA polymerase that catalyzes the synthesis of short RNA molecules used as primers for DNA polymerase during DNA replication.</text>
</comment>
<evidence type="ECO:0000256" key="13">
    <source>
        <dbReference type="PIRNR" id="PIRNR002811"/>
    </source>
</evidence>
<comment type="cofactor">
    <cofactor evidence="12 13 14">
        <name>Zn(2+)</name>
        <dbReference type="ChEBI" id="CHEBI:29105"/>
    </cofactor>
    <text evidence="12 13 14">Binds 1 zinc ion per monomer.</text>
</comment>
<dbReference type="GO" id="GO:0000428">
    <property type="term" value="C:DNA-directed RNA polymerase complex"/>
    <property type="evidence" value="ECO:0007669"/>
    <property type="project" value="UniProtKB-KW"/>
</dbReference>
<keyword evidence="2 12" id="KW-0639">Primosome</keyword>
<dbReference type="Gene3D" id="3.90.580.10">
    <property type="entry name" value="Zinc finger, CHC2-type domain"/>
    <property type="match status" value="1"/>
</dbReference>
<keyword evidence="10 12" id="KW-0238">DNA-binding</keyword>
<dbReference type="Pfam" id="PF08275">
    <property type="entry name" value="DNAG_N"/>
    <property type="match status" value="1"/>
</dbReference>
<evidence type="ECO:0000256" key="10">
    <source>
        <dbReference type="ARBA" id="ARBA00023125"/>
    </source>
</evidence>
<dbReference type="PANTHER" id="PTHR30313">
    <property type="entry name" value="DNA PRIMASE"/>
    <property type="match status" value="1"/>
</dbReference>
<dbReference type="PROSITE" id="PS50880">
    <property type="entry name" value="TOPRIM"/>
    <property type="match status" value="1"/>
</dbReference>
<dbReference type="CDD" id="cd03364">
    <property type="entry name" value="TOPRIM_DnaG_primases"/>
    <property type="match status" value="1"/>
</dbReference>
<dbReference type="Gene3D" id="3.40.1360.10">
    <property type="match status" value="1"/>
</dbReference>
<protein>
    <recommendedName>
        <fullName evidence="12 13">DNA primase</fullName>
        <ecNumber evidence="12">2.7.7.101</ecNumber>
    </recommendedName>
</protein>
<keyword evidence="4 12" id="KW-0548">Nucleotidyltransferase</keyword>
<dbReference type="SUPFAM" id="SSF56731">
    <property type="entry name" value="DNA primase core"/>
    <property type="match status" value="1"/>
</dbReference>
<keyword evidence="1 12" id="KW-0240">DNA-directed RNA polymerase</keyword>
<gene>
    <name evidence="12" type="primary">dnaG</name>
    <name evidence="17" type="ORF">A3I23_03195</name>
</gene>
<evidence type="ECO:0000256" key="1">
    <source>
        <dbReference type="ARBA" id="ARBA00022478"/>
    </source>
</evidence>
<dbReference type="EC" id="2.7.7.101" evidence="12"/>
<proteinExistence type="inferred from homology"/>
<dbReference type="Proteomes" id="UP000177693">
    <property type="component" value="Unassembled WGS sequence"/>
</dbReference>
<dbReference type="Gene3D" id="3.90.980.10">
    <property type="entry name" value="DNA primase, catalytic core, N-terminal domain"/>
    <property type="match status" value="1"/>
</dbReference>
<evidence type="ECO:0000256" key="14">
    <source>
        <dbReference type="PIRSR" id="PIRSR002811-1"/>
    </source>
</evidence>
<organism evidence="17 18">
    <name type="scientific">Candidatus Nomurabacteria bacterium RIFCSPLOWO2_02_FULL_40_67</name>
    <dbReference type="NCBI Taxonomy" id="1801787"/>
    <lineage>
        <taxon>Bacteria</taxon>
        <taxon>Candidatus Nomuraibacteriota</taxon>
    </lineage>
</organism>
<dbReference type="GO" id="GO:0005737">
    <property type="term" value="C:cytoplasm"/>
    <property type="evidence" value="ECO:0007669"/>
    <property type="project" value="TreeGrafter"/>
</dbReference>
<reference evidence="17 18" key="1">
    <citation type="journal article" date="2016" name="Nat. Commun.">
        <title>Thousands of microbial genomes shed light on interconnected biogeochemical processes in an aquifer system.</title>
        <authorList>
            <person name="Anantharaman K."/>
            <person name="Brown C.T."/>
            <person name="Hug L.A."/>
            <person name="Sharon I."/>
            <person name="Castelle C.J."/>
            <person name="Probst A.J."/>
            <person name="Thomas B.C."/>
            <person name="Singh A."/>
            <person name="Wilkins M.J."/>
            <person name="Karaoz U."/>
            <person name="Brodie E.L."/>
            <person name="Williams K.H."/>
            <person name="Hubbard S.S."/>
            <person name="Banfield J.F."/>
        </authorList>
    </citation>
    <scope>NUCLEOTIDE SEQUENCE [LARGE SCALE GENOMIC DNA]</scope>
</reference>
<dbReference type="FunFam" id="3.90.580.10:FF:000001">
    <property type="entry name" value="DNA primase"/>
    <property type="match status" value="1"/>
</dbReference>
<evidence type="ECO:0000256" key="9">
    <source>
        <dbReference type="ARBA" id="ARBA00022842"/>
    </source>
</evidence>
<evidence type="ECO:0000256" key="7">
    <source>
        <dbReference type="ARBA" id="ARBA00022771"/>
    </source>
</evidence>
<feature type="domain" description="Toprim" evidence="16">
    <location>
        <begin position="260"/>
        <end position="350"/>
    </location>
</feature>
<dbReference type="GO" id="GO:0008270">
    <property type="term" value="F:zinc ion binding"/>
    <property type="evidence" value="ECO:0007669"/>
    <property type="project" value="UniProtKB-UniRule"/>
</dbReference>
<evidence type="ECO:0000256" key="2">
    <source>
        <dbReference type="ARBA" id="ARBA00022515"/>
    </source>
</evidence>
<dbReference type="AlphaFoldDB" id="A0A1F6Y2Z4"/>
<keyword evidence="3 12" id="KW-0808">Transferase</keyword>
<dbReference type="SMART" id="SM00400">
    <property type="entry name" value="ZnF_CHCC"/>
    <property type="match status" value="1"/>
</dbReference>
<feature type="zinc finger region" description="CHC2-type" evidence="12 14">
    <location>
        <begin position="37"/>
        <end position="61"/>
    </location>
</feature>
<dbReference type="NCBIfam" id="TIGR01391">
    <property type="entry name" value="dnaG"/>
    <property type="match status" value="1"/>
</dbReference>
<evidence type="ECO:0000256" key="3">
    <source>
        <dbReference type="ARBA" id="ARBA00022679"/>
    </source>
</evidence>
<dbReference type="PIRSF" id="PIRSF002811">
    <property type="entry name" value="DnaG"/>
    <property type="match status" value="1"/>
</dbReference>
<evidence type="ECO:0000256" key="4">
    <source>
        <dbReference type="ARBA" id="ARBA00022695"/>
    </source>
</evidence>
<keyword evidence="6 12" id="KW-0479">Metal-binding</keyword>
<dbReference type="InterPro" id="IPR036977">
    <property type="entry name" value="DNA_primase_Znf_CHC2"/>
</dbReference>
<name>A0A1F6Y2Z4_9BACT</name>
<dbReference type="GO" id="GO:0006269">
    <property type="term" value="P:DNA replication, synthesis of primer"/>
    <property type="evidence" value="ECO:0007669"/>
    <property type="project" value="UniProtKB-UniRule"/>
</dbReference>
<keyword evidence="5 12" id="KW-0235">DNA replication</keyword>
<dbReference type="InterPro" id="IPR006171">
    <property type="entry name" value="TOPRIM_dom"/>
</dbReference>
<comment type="caution">
    <text evidence="17">The sequence shown here is derived from an EMBL/GenBank/DDBJ whole genome shotgun (WGS) entry which is preliminary data.</text>
</comment>
<comment type="domain">
    <text evidence="12">Contains an N-terminal zinc-binding domain, a central core domain that contains the primase activity, and a C-terminal DnaB-binding domain.</text>
</comment>
<dbReference type="InterPro" id="IPR034151">
    <property type="entry name" value="TOPRIM_DnaG_bac"/>
</dbReference>
<keyword evidence="15" id="KW-0175">Coiled coil</keyword>
<dbReference type="HAMAP" id="MF_00974">
    <property type="entry name" value="DNA_primase_DnaG"/>
    <property type="match status" value="1"/>
</dbReference>
<dbReference type="GO" id="GO:0003899">
    <property type="term" value="F:DNA-directed RNA polymerase activity"/>
    <property type="evidence" value="ECO:0007669"/>
    <property type="project" value="UniProtKB-UniRule"/>
</dbReference>
<comment type="subunit">
    <text evidence="12">Monomer. Interacts with DnaB.</text>
</comment>
<dbReference type="FunFam" id="3.90.980.10:FF:000001">
    <property type="entry name" value="DNA primase"/>
    <property type="match status" value="1"/>
</dbReference>
<evidence type="ECO:0000256" key="12">
    <source>
        <dbReference type="HAMAP-Rule" id="MF_00974"/>
    </source>
</evidence>
<dbReference type="GO" id="GO:1990077">
    <property type="term" value="C:primosome complex"/>
    <property type="evidence" value="ECO:0007669"/>
    <property type="project" value="UniProtKB-KW"/>
</dbReference>
<dbReference type="InterPro" id="IPR050219">
    <property type="entry name" value="DnaG_primase"/>
</dbReference>
<dbReference type="Pfam" id="PF13662">
    <property type="entry name" value="Toprim_4"/>
    <property type="match status" value="1"/>
</dbReference>
<dbReference type="Pfam" id="PF01807">
    <property type="entry name" value="Zn_ribbon_DnaG"/>
    <property type="match status" value="1"/>
</dbReference>
<evidence type="ECO:0000256" key="11">
    <source>
        <dbReference type="ARBA" id="ARBA00023163"/>
    </source>
</evidence>
<dbReference type="EMBL" id="MFVL01000028">
    <property type="protein sequence ID" value="OGJ00757.1"/>
    <property type="molecule type" value="Genomic_DNA"/>
</dbReference>
<dbReference type="InterPro" id="IPR002694">
    <property type="entry name" value="Znf_CHC2"/>
</dbReference>
<feature type="coiled-coil region" evidence="15">
    <location>
        <begin position="430"/>
        <end position="464"/>
    </location>
</feature>
<evidence type="ECO:0000256" key="8">
    <source>
        <dbReference type="ARBA" id="ARBA00022833"/>
    </source>
</evidence>